<dbReference type="PANTHER" id="PTHR47055">
    <property type="entry name" value="DDE_TNP_1_7 DOMAIN-CONTAINING PROTEIN"/>
    <property type="match status" value="1"/>
</dbReference>
<comment type="caution">
    <text evidence="3">The sequence shown here is derived from an EMBL/GenBank/DDBJ whole genome shotgun (WGS) entry which is preliminary data.</text>
</comment>
<sequence length="318" mass="36125">MFRRKILSVNEIISQLEDDDDFLAADIYITPPDGDKSDEDSGDEDSGNINCSRTSGKYMSSPPPLSKKKRADVTRKWRSVDISEEPEREEYPPDFLEDVENPVQFFEMFYDDKVIELLRSETEKNANHKGKHGFKVTKVEIRHLLRVFLLSGYNSVARYRMYWEQTLDCNFLGSHFSCLEIDLGIEIGQYVLAMATLSTANFIKEPVPEIPTLSLMNVLKILFKRFVFMIRHNDQRASVSMWAAHSAMHILSGSCEHKIPITIKVIGTTALAAGLSVTLALMENAAAYNKKIDRATAEKYDKPIADLRAVIGYLKKSE</sequence>
<feature type="compositionally biased region" description="Acidic residues" evidence="1">
    <location>
        <begin position="36"/>
        <end position="46"/>
    </location>
</feature>
<feature type="domain" description="PiggyBac transposable element-derived protein" evidence="2">
    <location>
        <begin position="101"/>
        <end position="168"/>
    </location>
</feature>
<feature type="region of interest" description="Disordered" evidence="1">
    <location>
        <begin position="27"/>
        <end position="72"/>
    </location>
</feature>
<evidence type="ECO:0000313" key="4">
    <source>
        <dbReference type="Proteomes" id="UP000299102"/>
    </source>
</evidence>
<dbReference type="AlphaFoldDB" id="A0A4C1TUP1"/>
<accession>A0A4C1TUP1</accession>
<feature type="compositionally biased region" description="Polar residues" evidence="1">
    <location>
        <begin position="48"/>
        <end position="58"/>
    </location>
</feature>
<dbReference type="OrthoDB" id="10057240at2759"/>
<evidence type="ECO:0000313" key="3">
    <source>
        <dbReference type="EMBL" id="GBP17710.1"/>
    </source>
</evidence>
<keyword evidence="4" id="KW-1185">Reference proteome</keyword>
<organism evidence="3 4">
    <name type="scientific">Eumeta variegata</name>
    <name type="common">Bagworm moth</name>
    <name type="synonym">Eumeta japonica</name>
    <dbReference type="NCBI Taxonomy" id="151549"/>
    <lineage>
        <taxon>Eukaryota</taxon>
        <taxon>Metazoa</taxon>
        <taxon>Ecdysozoa</taxon>
        <taxon>Arthropoda</taxon>
        <taxon>Hexapoda</taxon>
        <taxon>Insecta</taxon>
        <taxon>Pterygota</taxon>
        <taxon>Neoptera</taxon>
        <taxon>Endopterygota</taxon>
        <taxon>Lepidoptera</taxon>
        <taxon>Glossata</taxon>
        <taxon>Ditrysia</taxon>
        <taxon>Tineoidea</taxon>
        <taxon>Psychidae</taxon>
        <taxon>Oiketicinae</taxon>
        <taxon>Eumeta</taxon>
    </lineage>
</organism>
<gene>
    <name evidence="3" type="primary">PGBD3</name>
    <name evidence="3" type="ORF">EVAR_8699_1</name>
</gene>
<reference evidence="3 4" key="1">
    <citation type="journal article" date="2019" name="Commun. Biol.">
        <title>The bagworm genome reveals a unique fibroin gene that provides high tensile strength.</title>
        <authorList>
            <person name="Kono N."/>
            <person name="Nakamura H."/>
            <person name="Ohtoshi R."/>
            <person name="Tomita M."/>
            <person name="Numata K."/>
            <person name="Arakawa K."/>
        </authorList>
    </citation>
    <scope>NUCLEOTIDE SEQUENCE [LARGE SCALE GENOMIC DNA]</scope>
</reference>
<dbReference type="EMBL" id="BGZK01000089">
    <property type="protein sequence ID" value="GBP17710.1"/>
    <property type="molecule type" value="Genomic_DNA"/>
</dbReference>
<dbReference type="Proteomes" id="UP000299102">
    <property type="component" value="Unassembled WGS sequence"/>
</dbReference>
<dbReference type="InterPro" id="IPR052638">
    <property type="entry name" value="PiggyBac_TE-derived"/>
</dbReference>
<evidence type="ECO:0000256" key="1">
    <source>
        <dbReference type="SAM" id="MobiDB-lite"/>
    </source>
</evidence>
<evidence type="ECO:0000259" key="2">
    <source>
        <dbReference type="Pfam" id="PF13843"/>
    </source>
</evidence>
<protein>
    <submittedName>
        <fullName evidence="3">PiggyBac transposable element-derived protein 3</fullName>
    </submittedName>
</protein>
<dbReference type="InterPro" id="IPR029526">
    <property type="entry name" value="PGBD"/>
</dbReference>
<dbReference type="GO" id="GO:0043565">
    <property type="term" value="F:sequence-specific DNA binding"/>
    <property type="evidence" value="ECO:0007669"/>
    <property type="project" value="TreeGrafter"/>
</dbReference>
<proteinExistence type="predicted"/>
<name>A0A4C1TUP1_EUMVA</name>
<dbReference type="PANTHER" id="PTHR47055:SF3">
    <property type="entry name" value="PHORBOL-ESTER_DAG-TYPE DOMAIN-CONTAINING PROTEIN"/>
    <property type="match status" value="1"/>
</dbReference>
<dbReference type="Pfam" id="PF13843">
    <property type="entry name" value="DDE_Tnp_1_7"/>
    <property type="match status" value="1"/>
</dbReference>
<dbReference type="STRING" id="151549.A0A4C1TUP1"/>